<reference evidence="1" key="1">
    <citation type="submission" date="2024-11" db="EMBL/GenBank/DDBJ databases">
        <title>Description of Massilia orientalis sp. nov., isolated from rhizosphere soil of Ageratina adenophora.</title>
        <authorList>
            <person name="Wang Y."/>
        </authorList>
    </citation>
    <scope>NUCLEOTIDE SEQUENCE</scope>
    <source>
        <strain evidence="1">YIM B02787</strain>
    </source>
</reference>
<sequence>MSIFNALLSPEARARIEQDRREVLRLYGLGNAWLAAALLAAAREAQSAAPQLAPGECTYNARLIWGIVPEVARRLGVVRLTTNEIDWESRELSDYELRVRAGHALKNIGYTILPGWRMLSRDIGNGNVVVFALDRLCPGRLGDREDPIVRNLTELAACRGRPYDGIWTPAMNLSGELDDQGEGEGLVLDAEEECDVVPLRPGA</sequence>
<dbReference type="EMBL" id="JASNRB020000013">
    <property type="protein sequence ID" value="MFJ1470068.1"/>
    <property type="molecule type" value="Genomic_DNA"/>
</dbReference>
<evidence type="ECO:0000313" key="2">
    <source>
        <dbReference type="Proteomes" id="UP001168096"/>
    </source>
</evidence>
<organism evidence="1 2">
    <name type="scientific">Massilia orientalis</name>
    <dbReference type="NCBI Taxonomy" id="3050128"/>
    <lineage>
        <taxon>Bacteria</taxon>
        <taxon>Pseudomonadati</taxon>
        <taxon>Pseudomonadota</taxon>
        <taxon>Betaproteobacteria</taxon>
        <taxon>Burkholderiales</taxon>
        <taxon>Oxalobacteraceae</taxon>
        <taxon>Telluria group</taxon>
        <taxon>Massilia</taxon>
    </lineage>
</organism>
<name>A0ACC7MEZ7_9BURK</name>
<dbReference type="Proteomes" id="UP001168096">
    <property type="component" value="Unassembled WGS sequence"/>
</dbReference>
<protein>
    <submittedName>
        <fullName evidence="1">Uncharacterized protein</fullName>
    </submittedName>
</protein>
<keyword evidence="2" id="KW-1185">Reference proteome</keyword>
<evidence type="ECO:0000313" key="1">
    <source>
        <dbReference type="EMBL" id="MFJ1470068.1"/>
    </source>
</evidence>
<accession>A0ACC7MEZ7</accession>
<gene>
    <name evidence="1" type="ORF">QPK29_020335</name>
</gene>
<proteinExistence type="predicted"/>
<comment type="caution">
    <text evidence="1">The sequence shown here is derived from an EMBL/GenBank/DDBJ whole genome shotgun (WGS) entry which is preliminary data.</text>
</comment>